<gene>
    <name evidence="2" type="ORF">An11g05790</name>
</gene>
<dbReference type="AlphaFoldDB" id="A0AAJ8BST0"/>
<dbReference type="KEGG" id="ang:An11g05790"/>
<reference evidence="2" key="1">
    <citation type="submission" date="2025-02" db="EMBL/GenBank/DDBJ databases">
        <authorList>
            <consortium name="NCBI Genome Project"/>
        </authorList>
    </citation>
    <scope>NUCLEOTIDE SEQUENCE</scope>
</reference>
<feature type="region of interest" description="Disordered" evidence="1">
    <location>
        <begin position="1"/>
        <end position="20"/>
    </location>
</feature>
<organism evidence="2">
    <name type="scientific">Aspergillus niger</name>
    <dbReference type="NCBI Taxonomy" id="5061"/>
    <lineage>
        <taxon>Eukaryota</taxon>
        <taxon>Fungi</taxon>
        <taxon>Dikarya</taxon>
        <taxon>Ascomycota</taxon>
        <taxon>Pezizomycotina</taxon>
        <taxon>Eurotiomycetes</taxon>
        <taxon>Eurotiomycetidae</taxon>
        <taxon>Eurotiales</taxon>
        <taxon>Aspergillaceae</taxon>
        <taxon>Aspergillus</taxon>
        <taxon>Aspergillus subgen. Circumdati</taxon>
    </lineage>
</organism>
<protein>
    <submittedName>
        <fullName evidence="2">Uncharacterized protein</fullName>
    </submittedName>
</protein>
<accession>A0AAJ8BST0</accession>
<dbReference type="VEuPathDB" id="FungiDB:An11g05790"/>
<sequence>MSEHTTRKYGDLESRGAEATGRQAISTGLFNSRTGAAGGDVNGGDGGKISIAKEHNFVETANINVSGGNAHQTGYHARGFHHSPPFWITDNNCAKVRGRTERKVIGLSNEGYGIYRAASLFDQCYGSHEAIAYKLCSKLTIVLGGAELTLHFSVCGRTDSLSPISRCDFLSAVVINIGDLLTPKFKLPDSTIIYDSVAKLTPLGRPSLFGQDSLTFMISSPKFLRSKACNHEQA</sequence>
<evidence type="ECO:0000256" key="1">
    <source>
        <dbReference type="SAM" id="MobiDB-lite"/>
    </source>
</evidence>
<dbReference type="GeneID" id="84592305"/>
<proteinExistence type="predicted"/>
<evidence type="ECO:0000313" key="2">
    <source>
        <dbReference type="RefSeq" id="XP_059601620.1"/>
    </source>
</evidence>
<reference evidence="2" key="2">
    <citation type="submission" date="2025-08" db="UniProtKB">
        <authorList>
            <consortium name="RefSeq"/>
        </authorList>
    </citation>
    <scope>IDENTIFICATION</scope>
</reference>
<feature type="compositionally biased region" description="Basic and acidic residues" evidence="1">
    <location>
        <begin position="1"/>
        <end position="16"/>
    </location>
</feature>
<name>A0AAJ8BST0_ASPNG</name>
<dbReference type="RefSeq" id="XP_059601620.1">
    <property type="nucleotide sequence ID" value="XM_059750297.1"/>
</dbReference>